<dbReference type="InterPro" id="IPR051922">
    <property type="entry name" value="Bact_Sporulation_Assoc"/>
</dbReference>
<evidence type="ECO:0000256" key="1">
    <source>
        <dbReference type="SAM" id="SignalP"/>
    </source>
</evidence>
<keyword evidence="3" id="KW-1185">Reference proteome</keyword>
<dbReference type="InterPro" id="IPR009003">
    <property type="entry name" value="Peptidase_S1_PA"/>
</dbReference>
<sequence>MPATFLRRRRRLSLHAGLIVVSAALIASSTLSGAAVAAPRDDTPPVEEIDAGQLPTMSSYSGEQFIGEAEELPAELVDAVERDLGETPEDYLARSQAAVDAAAVVEALTANGMDVLGSRLDGTQLVVNVGSDEDASLIQSLGAVAERGEPEVPDYSTATLDPLADLIGGQGFQFLAQGTTYVCTAGFTGRYKPYPLEQFITSGHCIESDHASGTYYYESKQAGAGSSPSRGGIIGAPIADQYKYGGGSDVGAVAVSSSWSSKPLVSTWGGGTGALTQGTPVTVRDLTSGVVGSPLCKSGRTTGWTCGTILVVNESFPLYNHEGTPQYVNLTLTDVCMLPGDSGSAALIGNAAFGLGSAGDFSGTCSSQPNAISAFFPLLTTDGTPSITKTLPNWELGVALESPSYVRPSFVGDAISGTLAFAGPRHRVIVTIDGTAYSATPNAAGKWSVPIPTAARTGKHTFTVQSKWGDVTFSPTATDSYELLPTRPAVERISGANRYDVAVTVSQRAYPAAASVVYVANGGNYPDALSAAPAAVKQGGPLLLTPTDQLLPAVSAEISRLKPAKIVVVGGANSISEPVVAALRALVPDVARIEGADRYEVSRAVALAAFGTGAGGAPATVASGYLATGTNFPDALSASSAAGSKKVPVVLAYGPGSAADAATLDLFRTLGTTKITIAGGPNSVSAGVQSSLGTVASVTRLAGADRFAASLTINRATYNTSGTIYLATGFNFPDALAGGVLAGKSSAPLYVVPTDCVPRGVIADIASLKATKVVLLGGPNSLNDSVAALSACGW</sequence>
<dbReference type="InterPro" id="IPR043504">
    <property type="entry name" value="Peptidase_S1_PA_chymotrypsin"/>
</dbReference>
<dbReference type="EMBL" id="JANLCM010000001">
    <property type="protein sequence ID" value="MCS5716626.1"/>
    <property type="molecule type" value="Genomic_DNA"/>
</dbReference>
<name>A0ABT2GPD4_9MICO</name>
<feature type="chain" id="PRO_5045525504" evidence="1">
    <location>
        <begin position="38"/>
        <end position="794"/>
    </location>
</feature>
<dbReference type="PANTHER" id="PTHR30032">
    <property type="entry name" value="N-ACETYLMURAMOYL-L-ALANINE AMIDASE-RELATED"/>
    <property type="match status" value="1"/>
</dbReference>
<dbReference type="Gene3D" id="3.40.50.12090">
    <property type="match status" value="1"/>
</dbReference>
<protein>
    <submittedName>
        <fullName evidence="2">Cell wall-binding repeat-containing protein</fullName>
    </submittedName>
</protein>
<organism evidence="2 3">
    <name type="scientific">Herbiconiux aconitum</name>
    <dbReference type="NCBI Taxonomy" id="2970913"/>
    <lineage>
        <taxon>Bacteria</taxon>
        <taxon>Bacillati</taxon>
        <taxon>Actinomycetota</taxon>
        <taxon>Actinomycetes</taxon>
        <taxon>Micrococcales</taxon>
        <taxon>Microbacteriaceae</taxon>
        <taxon>Herbiconiux</taxon>
    </lineage>
</organism>
<dbReference type="Gene3D" id="2.40.10.10">
    <property type="entry name" value="Trypsin-like serine proteases"/>
    <property type="match status" value="2"/>
</dbReference>
<accession>A0ABT2GPD4</accession>
<gene>
    <name evidence="2" type="ORF">N1027_00575</name>
</gene>
<reference evidence="2" key="1">
    <citation type="submission" date="2022-08" db="EMBL/GenBank/DDBJ databases">
        <authorList>
            <person name="Deng Y."/>
            <person name="Han X.-F."/>
            <person name="Zhang Y.-Q."/>
        </authorList>
    </citation>
    <scope>NUCLEOTIDE SEQUENCE</scope>
    <source>
        <strain evidence="2">CPCC 205763</strain>
    </source>
</reference>
<dbReference type="CDD" id="cd21112">
    <property type="entry name" value="alphaLP-like"/>
    <property type="match status" value="1"/>
</dbReference>
<dbReference type="PANTHER" id="PTHR30032:SF8">
    <property type="entry name" value="GERMINATION-SPECIFIC N-ACETYLMURAMOYL-L-ALANINE AMIDASE"/>
    <property type="match status" value="1"/>
</dbReference>
<proteinExistence type="predicted"/>
<evidence type="ECO:0000313" key="2">
    <source>
        <dbReference type="EMBL" id="MCS5716626.1"/>
    </source>
</evidence>
<dbReference type="RefSeq" id="WP_259503892.1">
    <property type="nucleotide sequence ID" value="NZ_JANLCM010000001.1"/>
</dbReference>
<dbReference type="InterPro" id="IPR013783">
    <property type="entry name" value="Ig-like_fold"/>
</dbReference>
<feature type="signal peptide" evidence="1">
    <location>
        <begin position="1"/>
        <end position="37"/>
    </location>
</feature>
<comment type="caution">
    <text evidence="2">The sequence shown here is derived from an EMBL/GenBank/DDBJ whole genome shotgun (WGS) entry which is preliminary data.</text>
</comment>
<dbReference type="Proteomes" id="UP001165584">
    <property type="component" value="Unassembled WGS sequence"/>
</dbReference>
<dbReference type="Gene3D" id="2.60.40.10">
    <property type="entry name" value="Immunoglobulins"/>
    <property type="match status" value="1"/>
</dbReference>
<keyword evidence="1" id="KW-0732">Signal</keyword>
<dbReference type="Pfam" id="PF04122">
    <property type="entry name" value="CW_binding_2"/>
    <property type="match status" value="3"/>
</dbReference>
<dbReference type="InterPro" id="IPR007253">
    <property type="entry name" value="Cell_wall-bd_2"/>
</dbReference>
<evidence type="ECO:0000313" key="3">
    <source>
        <dbReference type="Proteomes" id="UP001165584"/>
    </source>
</evidence>
<dbReference type="SUPFAM" id="SSF50494">
    <property type="entry name" value="Trypsin-like serine proteases"/>
    <property type="match status" value="1"/>
</dbReference>